<feature type="compositionally biased region" description="Low complexity" evidence="4">
    <location>
        <begin position="354"/>
        <end position="364"/>
    </location>
</feature>
<organism evidence="5 6">
    <name type="scientific">Linnemannia gamsii</name>
    <dbReference type="NCBI Taxonomy" id="64522"/>
    <lineage>
        <taxon>Eukaryota</taxon>
        <taxon>Fungi</taxon>
        <taxon>Fungi incertae sedis</taxon>
        <taxon>Mucoromycota</taxon>
        <taxon>Mortierellomycotina</taxon>
        <taxon>Mortierellomycetes</taxon>
        <taxon>Mortierellales</taxon>
        <taxon>Mortierellaceae</taxon>
        <taxon>Linnemannia</taxon>
    </lineage>
</organism>
<dbReference type="GO" id="GO:0048193">
    <property type="term" value="P:Golgi vesicle transport"/>
    <property type="evidence" value="ECO:0007669"/>
    <property type="project" value="TreeGrafter"/>
</dbReference>
<evidence type="ECO:0000256" key="3">
    <source>
        <dbReference type="SAM" id="Coils"/>
    </source>
</evidence>
<evidence type="ECO:0000313" key="5">
    <source>
        <dbReference type="EMBL" id="KAG0309321.1"/>
    </source>
</evidence>
<keyword evidence="6" id="KW-1185">Reference proteome</keyword>
<proteinExistence type="inferred from homology"/>
<evidence type="ECO:0000256" key="1">
    <source>
        <dbReference type="ARBA" id="ARBA00006080"/>
    </source>
</evidence>
<accession>A0A9P6UKZ3</accession>
<dbReference type="GO" id="GO:0015031">
    <property type="term" value="P:protein transport"/>
    <property type="evidence" value="ECO:0007669"/>
    <property type="project" value="UniProtKB-UniRule"/>
</dbReference>
<evidence type="ECO:0000256" key="2">
    <source>
        <dbReference type="RuleBase" id="RU368010"/>
    </source>
</evidence>
<dbReference type="AlphaFoldDB" id="A0A9P6UKZ3"/>
<sequence length="999" mass="110171">MAAGANATIHPLEGHSLTGPHRTTASGTAGNKAGTATGTATRRRAKSFLRNYYGIQQADAASQDGSKDNSSAPSGPTSKADPYDLDSHAFEVDKYMHKMFVEKQLPGLVQADNELVADIRQLDGDMKTLVYENYSKFLSATDTINKMKSNVDNLESEMARLTQNIGKIATSSSAIHSSLGGKREKIRQLNGVHSLLTKLQFVFELPTNLHQCLETESYTQAVKSYCRTLHLLQHYKHLTVFTGIERECKAIMVQVAQKIRQKMCSDAATITEITESVGLLLALKEDPVALWKQYLELSMSALRKVKTKTLEEIKTLPLYSAPSAASPKSAQTPTPGTPRRSTKKAARNGPNTPASTSAALGAGSTEKEKETRIKSSSPPPADKAAYLNAFFLKQLEAFVVSFMNYFLVPTAASVTPANSNSGGMAVATLGEESNGSDQRLPAWVTKDTRAQANLTREQTSEASTKVKEAVSNMISKYLDTIRSFLDYPNDIFSIEPQVHVHVLQNLYLGTQSSTGLCQLVGFDTLATGLIQNWESQLIKRALGKVKEGLMSRIVQQDVLLAQQSPRLNNNATAGDVSLSLAEPLSTASAPVFSWAIVLKETTLWLLDGFKVDTIPFLEKCMSSDAQFLETTEGRALFLKNFQDEFKTFWDLILKEMQQRSSAISPSSPALPEKEAISKVSFGSRTSSLVMSQLCFELSTSVVEQLYKTLSKTLFRVGKRNRSGSFLIESYEEPPVLPQLQWDCKAVIQACQESGHVLLDGFIARTGNELSWLVMDVRSETDYMTLESPPTGVSVAWETIYRQLNEIERQVMMVYGDEGERLGNHEISSESTRRESAFRQSGGGGGVGGGAGGGSHSGSRPSHRNDSLASFGSNTMNSRFDHQQRNMLLSNIDKLFSDRVEIFIRCQDLNRTGIMFGIIKILLKAWAESVRMKTFGKGGFQQVQVDAEFAKVWLWRFATADERLMHSLLEEAQQTAYRRCIDALPLDIHTVESIINSFER</sequence>
<dbReference type="InterPro" id="IPR014812">
    <property type="entry name" value="Vps51"/>
</dbReference>
<keyword evidence="2" id="KW-0445">Lipid transport</keyword>
<comment type="subcellular location">
    <subcellularLocation>
        <location evidence="2">Golgi apparatus</location>
        <location evidence="2">trans-Golgi network</location>
    </subcellularLocation>
</comment>
<dbReference type="PANTHER" id="PTHR15954">
    <property type="entry name" value="VACUOLAR PROTEIN SORTING-ASSOCIATED PROTEIN 51 HOMOLOG"/>
    <property type="match status" value="1"/>
</dbReference>
<comment type="caution">
    <text evidence="5">The sequence shown here is derived from an EMBL/GenBank/DDBJ whole genome shotgun (WGS) entry which is preliminary data.</text>
</comment>
<dbReference type="EMBL" id="JAAAIN010000941">
    <property type="protein sequence ID" value="KAG0309321.1"/>
    <property type="molecule type" value="Genomic_DNA"/>
</dbReference>
<feature type="compositionally biased region" description="Gly residues" evidence="4">
    <location>
        <begin position="840"/>
        <end position="855"/>
    </location>
</feature>
<gene>
    <name evidence="5" type="primary">VPS51</name>
    <name evidence="5" type="ORF">BGZ97_013113</name>
</gene>
<protein>
    <recommendedName>
        <fullName evidence="2">Vacuolar protein sorting-associated protein 51 homolog</fullName>
    </recommendedName>
</protein>
<keyword evidence="2" id="KW-0653">Protein transport</keyword>
<feature type="compositionally biased region" description="Polar residues" evidence="4">
    <location>
        <begin position="59"/>
        <end position="77"/>
    </location>
</feature>
<comment type="subunit">
    <text evidence="2">Component of the Golgi-associated retrograde protein (GARP) complex.</text>
</comment>
<dbReference type="GO" id="GO:0005829">
    <property type="term" value="C:cytosol"/>
    <property type="evidence" value="ECO:0007669"/>
    <property type="project" value="GOC"/>
</dbReference>
<name>A0A9P6UKZ3_9FUNG</name>
<feature type="region of interest" description="Disordered" evidence="4">
    <location>
        <begin position="59"/>
        <end position="84"/>
    </location>
</feature>
<dbReference type="GO" id="GO:0032456">
    <property type="term" value="P:endocytic recycling"/>
    <property type="evidence" value="ECO:0007669"/>
    <property type="project" value="TreeGrafter"/>
</dbReference>
<dbReference type="GO" id="GO:0000938">
    <property type="term" value="C:GARP complex"/>
    <property type="evidence" value="ECO:0007669"/>
    <property type="project" value="UniProtKB-UniRule"/>
</dbReference>
<feature type="region of interest" description="Disordered" evidence="4">
    <location>
        <begin position="824"/>
        <end position="874"/>
    </location>
</feature>
<dbReference type="OrthoDB" id="203678at2759"/>
<dbReference type="PANTHER" id="PTHR15954:SF4">
    <property type="entry name" value="VACUOLAR PROTEIN SORTING-ASSOCIATED PROTEIN 51 HOMOLOG"/>
    <property type="match status" value="1"/>
</dbReference>
<comment type="similarity">
    <text evidence="1 2">Belongs to the VPS51 family.</text>
</comment>
<evidence type="ECO:0000256" key="4">
    <source>
        <dbReference type="SAM" id="MobiDB-lite"/>
    </source>
</evidence>
<keyword evidence="2" id="KW-0333">Golgi apparatus</keyword>
<dbReference type="GO" id="GO:1990745">
    <property type="term" value="C:EARP complex"/>
    <property type="evidence" value="ECO:0007669"/>
    <property type="project" value="TreeGrafter"/>
</dbReference>
<dbReference type="GO" id="GO:0016020">
    <property type="term" value="C:membrane"/>
    <property type="evidence" value="ECO:0007669"/>
    <property type="project" value="TreeGrafter"/>
</dbReference>
<feature type="region of interest" description="Disordered" evidence="4">
    <location>
        <begin position="1"/>
        <end position="41"/>
    </location>
</feature>
<feature type="coiled-coil region" evidence="3">
    <location>
        <begin position="137"/>
        <end position="171"/>
    </location>
</feature>
<feature type="compositionally biased region" description="Basic and acidic residues" evidence="4">
    <location>
        <begin position="824"/>
        <end position="836"/>
    </location>
</feature>
<reference evidence="5" key="1">
    <citation type="journal article" date="2020" name="Fungal Divers.">
        <title>Resolving the Mortierellaceae phylogeny through synthesis of multi-gene phylogenetics and phylogenomics.</title>
        <authorList>
            <person name="Vandepol N."/>
            <person name="Liber J."/>
            <person name="Desiro A."/>
            <person name="Na H."/>
            <person name="Kennedy M."/>
            <person name="Barry K."/>
            <person name="Grigoriev I.V."/>
            <person name="Miller A.N."/>
            <person name="O'Donnell K."/>
            <person name="Stajich J.E."/>
            <person name="Bonito G."/>
        </authorList>
    </citation>
    <scope>NUCLEOTIDE SEQUENCE</scope>
    <source>
        <strain evidence="5">NVP60</strain>
    </source>
</reference>
<feature type="region of interest" description="Disordered" evidence="4">
    <location>
        <begin position="322"/>
        <end position="380"/>
    </location>
</feature>
<dbReference type="Pfam" id="PF08700">
    <property type="entry name" value="VPS51_Exo84_N"/>
    <property type="match status" value="1"/>
</dbReference>
<feature type="compositionally biased region" description="Low complexity" evidence="4">
    <location>
        <begin position="23"/>
        <end position="40"/>
    </location>
</feature>
<dbReference type="GO" id="GO:0006869">
    <property type="term" value="P:lipid transport"/>
    <property type="evidence" value="ECO:0007669"/>
    <property type="project" value="UniProtKB-UniRule"/>
</dbReference>
<keyword evidence="2" id="KW-0813">Transport</keyword>
<evidence type="ECO:0000313" key="6">
    <source>
        <dbReference type="Proteomes" id="UP000823405"/>
    </source>
</evidence>
<keyword evidence="3" id="KW-0175">Coiled coil</keyword>
<dbReference type="GO" id="GO:0007030">
    <property type="term" value="P:Golgi organization"/>
    <property type="evidence" value="ECO:0007669"/>
    <property type="project" value="UniProtKB-UniRule"/>
</dbReference>
<comment type="function">
    <text evidence="2">Acts as component of the GARP complex that is involved in retrograde transport from early and late endosomes to the trans-Golgi network (TGN).</text>
</comment>
<feature type="compositionally biased region" description="Low complexity" evidence="4">
    <location>
        <begin position="322"/>
        <end position="334"/>
    </location>
</feature>
<dbReference type="GO" id="GO:0042147">
    <property type="term" value="P:retrograde transport, endosome to Golgi"/>
    <property type="evidence" value="ECO:0007669"/>
    <property type="project" value="UniProtKB-UniRule"/>
</dbReference>
<dbReference type="Proteomes" id="UP000823405">
    <property type="component" value="Unassembled WGS sequence"/>
</dbReference>